<sequence length="61" mass="6846">MADEERTDIHEDRSNYCMCLLYRLASLGMYLCASAIVLIRHDRSRRLVSTSTSTSTSKCGG</sequence>
<proteinExistence type="predicted"/>
<evidence type="ECO:0000256" key="1">
    <source>
        <dbReference type="SAM" id="Phobius"/>
    </source>
</evidence>
<evidence type="ECO:0000313" key="3">
    <source>
        <dbReference type="Proteomes" id="UP001610446"/>
    </source>
</evidence>
<name>A0ABR4IGN5_9EURO</name>
<protein>
    <submittedName>
        <fullName evidence="2">Uncharacterized protein</fullName>
    </submittedName>
</protein>
<feature type="transmembrane region" description="Helical" evidence="1">
    <location>
        <begin position="20"/>
        <end position="39"/>
    </location>
</feature>
<keyword evidence="3" id="KW-1185">Reference proteome</keyword>
<accession>A0ABR4IGN5</accession>
<gene>
    <name evidence="2" type="ORF">BJY01DRAFT_142813</name>
</gene>
<reference evidence="2 3" key="1">
    <citation type="submission" date="2024-07" db="EMBL/GenBank/DDBJ databases">
        <title>Section-level genome sequencing and comparative genomics of Aspergillus sections Usti and Cavernicolus.</title>
        <authorList>
            <consortium name="Lawrence Berkeley National Laboratory"/>
            <person name="Nybo J.L."/>
            <person name="Vesth T.C."/>
            <person name="Theobald S."/>
            <person name="Frisvad J.C."/>
            <person name="Larsen T.O."/>
            <person name="Kjaerboelling I."/>
            <person name="Rothschild-Mancinelli K."/>
            <person name="Lyhne E.K."/>
            <person name="Kogle M.E."/>
            <person name="Barry K."/>
            <person name="Clum A."/>
            <person name="Na H."/>
            <person name="Ledsgaard L."/>
            <person name="Lin J."/>
            <person name="Lipzen A."/>
            <person name="Kuo A."/>
            <person name="Riley R."/>
            <person name="Mondo S."/>
            <person name="Labutti K."/>
            <person name="Haridas S."/>
            <person name="Pangalinan J."/>
            <person name="Salamov A.A."/>
            <person name="Simmons B.A."/>
            <person name="Magnuson J.K."/>
            <person name="Chen J."/>
            <person name="Drula E."/>
            <person name="Henrissat B."/>
            <person name="Wiebenga A."/>
            <person name="Lubbers R.J."/>
            <person name="Gomes A.C."/>
            <person name="Makela M.R."/>
            <person name="Stajich J."/>
            <person name="Grigoriev I.V."/>
            <person name="Mortensen U.H."/>
            <person name="De Vries R.P."/>
            <person name="Baker S.E."/>
            <person name="Andersen M.R."/>
        </authorList>
    </citation>
    <scope>NUCLEOTIDE SEQUENCE [LARGE SCALE GENOMIC DNA]</scope>
    <source>
        <strain evidence="2 3">CBS 123904</strain>
    </source>
</reference>
<keyword evidence="1" id="KW-1133">Transmembrane helix</keyword>
<comment type="caution">
    <text evidence="2">The sequence shown here is derived from an EMBL/GenBank/DDBJ whole genome shotgun (WGS) entry which is preliminary data.</text>
</comment>
<organism evidence="2 3">
    <name type="scientific">Aspergillus pseudoustus</name>
    <dbReference type="NCBI Taxonomy" id="1810923"/>
    <lineage>
        <taxon>Eukaryota</taxon>
        <taxon>Fungi</taxon>
        <taxon>Dikarya</taxon>
        <taxon>Ascomycota</taxon>
        <taxon>Pezizomycotina</taxon>
        <taxon>Eurotiomycetes</taxon>
        <taxon>Eurotiomycetidae</taxon>
        <taxon>Eurotiales</taxon>
        <taxon>Aspergillaceae</taxon>
        <taxon>Aspergillus</taxon>
        <taxon>Aspergillus subgen. Nidulantes</taxon>
    </lineage>
</organism>
<keyword evidence="1" id="KW-0812">Transmembrane</keyword>
<evidence type="ECO:0000313" key="2">
    <source>
        <dbReference type="EMBL" id="KAL2826920.1"/>
    </source>
</evidence>
<dbReference type="EMBL" id="JBFXLU010000420">
    <property type="protein sequence ID" value="KAL2826920.1"/>
    <property type="molecule type" value="Genomic_DNA"/>
</dbReference>
<dbReference type="Proteomes" id="UP001610446">
    <property type="component" value="Unassembled WGS sequence"/>
</dbReference>
<keyword evidence="1" id="KW-0472">Membrane</keyword>